<name>A0ABR4CDF6_9HELO</name>
<protein>
    <submittedName>
        <fullName evidence="2">Uncharacterized protein</fullName>
    </submittedName>
</protein>
<proteinExistence type="predicted"/>
<gene>
    <name evidence="2" type="ORF">VTL71DRAFT_1557</name>
</gene>
<accession>A0ABR4CDF6</accession>
<sequence>MLNFLLSNVITNYLLLEERMTFLSTQIPSSPYSISLKGSEATQPTLPPQINVRKGTGTQSRPGEYQRMR</sequence>
<dbReference type="EMBL" id="JAZHXI010000010">
    <property type="protein sequence ID" value="KAL2067133.1"/>
    <property type="molecule type" value="Genomic_DNA"/>
</dbReference>
<organism evidence="2 3">
    <name type="scientific">Oculimacula yallundae</name>
    <dbReference type="NCBI Taxonomy" id="86028"/>
    <lineage>
        <taxon>Eukaryota</taxon>
        <taxon>Fungi</taxon>
        <taxon>Dikarya</taxon>
        <taxon>Ascomycota</taxon>
        <taxon>Pezizomycotina</taxon>
        <taxon>Leotiomycetes</taxon>
        <taxon>Helotiales</taxon>
        <taxon>Ploettnerulaceae</taxon>
        <taxon>Oculimacula</taxon>
    </lineage>
</organism>
<dbReference type="Proteomes" id="UP001595075">
    <property type="component" value="Unassembled WGS sequence"/>
</dbReference>
<evidence type="ECO:0000313" key="2">
    <source>
        <dbReference type="EMBL" id="KAL2067133.1"/>
    </source>
</evidence>
<keyword evidence="3" id="KW-1185">Reference proteome</keyword>
<feature type="region of interest" description="Disordered" evidence="1">
    <location>
        <begin position="35"/>
        <end position="69"/>
    </location>
</feature>
<evidence type="ECO:0000313" key="3">
    <source>
        <dbReference type="Proteomes" id="UP001595075"/>
    </source>
</evidence>
<reference evidence="2 3" key="1">
    <citation type="journal article" date="2024" name="Commun. Biol.">
        <title>Comparative genomic analysis of thermophilic fungi reveals convergent evolutionary adaptations and gene losses.</title>
        <authorList>
            <person name="Steindorff A.S."/>
            <person name="Aguilar-Pontes M.V."/>
            <person name="Robinson A.J."/>
            <person name="Andreopoulos B."/>
            <person name="LaButti K."/>
            <person name="Kuo A."/>
            <person name="Mondo S."/>
            <person name="Riley R."/>
            <person name="Otillar R."/>
            <person name="Haridas S."/>
            <person name="Lipzen A."/>
            <person name="Grimwood J."/>
            <person name="Schmutz J."/>
            <person name="Clum A."/>
            <person name="Reid I.D."/>
            <person name="Moisan M.C."/>
            <person name="Butler G."/>
            <person name="Nguyen T.T.M."/>
            <person name="Dewar K."/>
            <person name="Conant G."/>
            <person name="Drula E."/>
            <person name="Henrissat B."/>
            <person name="Hansel C."/>
            <person name="Singer S."/>
            <person name="Hutchinson M.I."/>
            <person name="de Vries R.P."/>
            <person name="Natvig D.O."/>
            <person name="Powell A.J."/>
            <person name="Tsang A."/>
            <person name="Grigoriev I.V."/>
        </authorList>
    </citation>
    <scope>NUCLEOTIDE SEQUENCE [LARGE SCALE GENOMIC DNA]</scope>
    <source>
        <strain evidence="2 3">CBS 494.80</strain>
    </source>
</reference>
<comment type="caution">
    <text evidence="2">The sequence shown here is derived from an EMBL/GenBank/DDBJ whole genome shotgun (WGS) entry which is preliminary data.</text>
</comment>
<evidence type="ECO:0000256" key="1">
    <source>
        <dbReference type="SAM" id="MobiDB-lite"/>
    </source>
</evidence>